<keyword evidence="1" id="KW-0812">Transmembrane</keyword>
<evidence type="ECO:0000256" key="1">
    <source>
        <dbReference type="SAM" id="Phobius"/>
    </source>
</evidence>
<sequence>MFSIKDASLNFIFVALGGIFIGILLGYLIVKLRLFLRVHGLEEIPMSIVIELITPFAIYMAAEEFHVSESWQWLLQVSFMASSGIAFRVPRLNCKCIN</sequence>
<evidence type="ECO:0000313" key="2">
    <source>
        <dbReference type="EMBL" id="MBR8644527.1"/>
    </source>
</evidence>
<keyword evidence="1" id="KW-0472">Membrane</keyword>
<protein>
    <recommendedName>
        <fullName evidence="4">Cation/H+ exchanger domain-containing protein</fullName>
    </recommendedName>
</protein>
<accession>A0A941FQ96</accession>
<gene>
    <name evidence="2" type="ORF">KEH51_07935</name>
</gene>
<keyword evidence="1" id="KW-1133">Transmembrane helix</keyword>
<comment type="caution">
    <text evidence="2">The sequence shown here is derived from an EMBL/GenBank/DDBJ whole genome shotgun (WGS) entry which is preliminary data.</text>
</comment>
<evidence type="ECO:0000313" key="3">
    <source>
        <dbReference type="Proteomes" id="UP000680045"/>
    </source>
</evidence>
<organism evidence="2 3">
    <name type="scientific">Peribacillus frigoritolerans</name>
    <dbReference type="NCBI Taxonomy" id="450367"/>
    <lineage>
        <taxon>Bacteria</taxon>
        <taxon>Bacillati</taxon>
        <taxon>Bacillota</taxon>
        <taxon>Bacilli</taxon>
        <taxon>Bacillales</taxon>
        <taxon>Bacillaceae</taxon>
        <taxon>Peribacillus</taxon>
    </lineage>
</organism>
<dbReference type="AlphaFoldDB" id="A0A941FQ96"/>
<feature type="transmembrane region" description="Helical" evidence="1">
    <location>
        <begin position="12"/>
        <end position="32"/>
    </location>
</feature>
<reference evidence="2" key="1">
    <citation type="submission" date="2021-04" db="EMBL/GenBank/DDBJ databases">
        <title>Whole genome sequencing of Enterococci isolates from hospitalized patients.</title>
        <authorList>
            <person name="Ogoti B.M."/>
            <person name="Onyambu F.G."/>
        </authorList>
    </citation>
    <scope>NUCLEOTIDE SEQUENCE</scope>
    <source>
        <strain evidence="2">242</strain>
    </source>
</reference>
<name>A0A941FQ96_9BACI</name>
<dbReference type="EMBL" id="JAGTPW010000010">
    <property type="protein sequence ID" value="MBR8644527.1"/>
    <property type="molecule type" value="Genomic_DNA"/>
</dbReference>
<dbReference type="Proteomes" id="UP000680045">
    <property type="component" value="Unassembled WGS sequence"/>
</dbReference>
<evidence type="ECO:0008006" key="4">
    <source>
        <dbReference type="Google" id="ProtNLM"/>
    </source>
</evidence>
<proteinExistence type="predicted"/>